<evidence type="ECO:0000313" key="8">
    <source>
        <dbReference type="EMBL" id="MCF2564668.1"/>
    </source>
</evidence>
<dbReference type="GO" id="GO:0016853">
    <property type="term" value="F:isomerase activity"/>
    <property type="evidence" value="ECO:0007669"/>
    <property type="project" value="UniProtKB-KW"/>
</dbReference>
<evidence type="ECO:0000256" key="2">
    <source>
        <dbReference type="ARBA" id="ARBA00006577"/>
    </source>
</evidence>
<proteinExistence type="inferred from homology"/>
<keyword evidence="4 5" id="KW-0413">Isomerase</keyword>
<comment type="catalytic activity">
    <reaction evidence="1 5 6">
        <text>[protein]-peptidylproline (omega=180) = [protein]-peptidylproline (omega=0)</text>
        <dbReference type="Rhea" id="RHEA:16237"/>
        <dbReference type="Rhea" id="RHEA-COMP:10747"/>
        <dbReference type="Rhea" id="RHEA-COMP:10748"/>
        <dbReference type="ChEBI" id="CHEBI:83833"/>
        <dbReference type="ChEBI" id="CHEBI:83834"/>
        <dbReference type="EC" id="5.2.1.8"/>
    </reaction>
</comment>
<reference evidence="8 9" key="1">
    <citation type="submission" date="2020-12" db="EMBL/GenBank/DDBJ databases">
        <title>Whole genome sequences of gut porcine anaerobes.</title>
        <authorList>
            <person name="Kubasova T."/>
            <person name="Jahodarova E."/>
            <person name="Rychlik I."/>
        </authorList>
    </citation>
    <scope>NUCLEOTIDE SEQUENCE [LARGE SCALE GENOMIC DNA]</scope>
    <source>
        <strain evidence="8 9">An925</strain>
    </source>
</reference>
<evidence type="ECO:0000256" key="4">
    <source>
        <dbReference type="ARBA" id="ARBA00023235"/>
    </source>
</evidence>
<dbReference type="EC" id="5.2.1.8" evidence="6"/>
<evidence type="ECO:0000259" key="7">
    <source>
        <dbReference type="PROSITE" id="PS50059"/>
    </source>
</evidence>
<evidence type="ECO:0000256" key="5">
    <source>
        <dbReference type="PROSITE-ProRule" id="PRU00277"/>
    </source>
</evidence>
<dbReference type="Proteomes" id="UP001200470">
    <property type="component" value="Unassembled WGS sequence"/>
</dbReference>
<dbReference type="Pfam" id="PF00254">
    <property type="entry name" value="FKBP_C"/>
    <property type="match status" value="1"/>
</dbReference>
<dbReference type="Gene3D" id="3.10.50.40">
    <property type="match status" value="1"/>
</dbReference>
<evidence type="ECO:0000313" key="9">
    <source>
        <dbReference type="Proteomes" id="UP001200470"/>
    </source>
</evidence>
<dbReference type="PANTHER" id="PTHR43811:SF23">
    <property type="entry name" value="FKBP-TYPE 22 KDA PEPTIDYL-PROLYL CIS-TRANS ISOMERASE"/>
    <property type="match status" value="1"/>
</dbReference>
<name>A0ABS9CHV3_9BACT</name>
<evidence type="ECO:0000256" key="3">
    <source>
        <dbReference type="ARBA" id="ARBA00023110"/>
    </source>
</evidence>
<dbReference type="EMBL" id="JADYTN010000031">
    <property type="protein sequence ID" value="MCF2564668.1"/>
    <property type="molecule type" value="Genomic_DNA"/>
</dbReference>
<comment type="caution">
    <text evidence="8">The sequence shown here is derived from an EMBL/GenBank/DDBJ whole genome shotgun (WGS) entry which is preliminary data.</text>
</comment>
<feature type="domain" description="PPIase FKBP-type" evidence="7">
    <location>
        <begin position="80"/>
        <end position="192"/>
    </location>
</feature>
<dbReference type="InterPro" id="IPR001179">
    <property type="entry name" value="PPIase_FKBP_dom"/>
</dbReference>
<protein>
    <recommendedName>
        <fullName evidence="6">Peptidyl-prolyl cis-trans isomerase</fullName>
        <ecNumber evidence="6">5.2.1.8</ecNumber>
    </recommendedName>
</protein>
<gene>
    <name evidence="8" type="ORF">I6E12_11210</name>
</gene>
<evidence type="ECO:0000256" key="6">
    <source>
        <dbReference type="RuleBase" id="RU003915"/>
    </source>
</evidence>
<organism evidence="8 9">
    <name type="scientific">Xylanibacter brevis</name>
    <dbReference type="NCBI Taxonomy" id="83231"/>
    <lineage>
        <taxon>Bacteria</taxon>
        <taxon>Pseudomonadati</taxon>
        <taxon>Bacteroidota</taxon>
        <taxon>Bacteroidia</taxon>
        <taxon>Bacteroidales</taxon>
        <taxon>Prevotellaceae</taxon>
        <taxon>Xylanibacter</taxon>
    </lineage>
</organism>
<evidence type="ECO:0000256" key="1">
    <source>
        <dbReference type="ARBA" id="ARBA00000971"/>
    </source>
</evidence>
<comment type="similarity">
    <text evidence="2 6">Belongs to the FKBP-type PPIase family.</text>
</comment>
<sequence>MPFFAASCSEDDGTEEEFVDWKNTNEQYFETQYKLHASATASSFVVRKWSVSDSINIPHTDCILVDVIERGEGTTSPYYNDSLCMQYRGRLLPSKSYKDGYVFDQSFEGTYDPAVTAPYKIAQYNSYGSVSGYRLPVASDFVDGFSTALMNMHKGDHWRVTIPYQLAYGKTASGVIPAYSTLVFDIWLTDFWTKTKGDRN</sequence>
<keyword evidence="9" id="KW-1185">Reference proteome</keyword>
<dbReference type="InterPro" id="IPR046357">
    <property type="entry name" value="PPIase_dom_sf"/>
</dbReference>
<accession>A0ABS9CHV3</accession>
<keyword evidence="3 5" id="KW-0697">Rotamase</keyword>
<dbReference type="SUPFAM" id="SSF54534">
    <property type="entry name" value="FKBP-like"/>
    <property type="match status" value="1"/>
</dbReference>
<dbReference type="PANTHER" id="PTHR43811">
    <property type="entry name" value="FKBP-TYPE PEPTIDYL-PROLYL CIS-TRANS ISOMERASE FKPA"/>
    <property type="match status" value="1"/>
</dbReference>
<dbReference type="PROSITE" id="PS50059">
    <property type="entry name" value="FKBP_PPIASE"/>
    <property type="match status" value="1"/>
</dbReference>